<dbReference type="EMBL" id="CAJVAS010000005">
    <property type="protein sequence ID" value="CAG7613336.1"/>
    <property type="molecule type" value="Genomic_DNA"/>
</dbReference>
<name>A0A916JY80_9BACL</name>
<protein>
    <submittedName>
        <fullName evidence="1">Uncharacterized protein</fullName>
    </submittedName>
</protein>
<evidence type="ECO:0000313" key="2">
    <source>
        <dbReference type="Proteomes" id="UP000693672"/>
    </source>
</evidence>
<comment type="caution">
    <text evidence="1">The sequence shown here is derived from an EMBL/GenBank/DDBJ whole genome shotgun (WGS) entry which is preliminary data.</text>
</comment>
<keyword evidence="2" id="KW-1185">Reference proteome</keyword>
<accession>A0A916JY80</accession>
<dbReference type="AlphaFoldDB" id="A0A916JY80"/>
<organism evidence="1 2">
    <name type="scientific">Paenibacillus solanacearum</name>
    <dbReference type="NCBI Taxonomy" id="2048548"/>
    <lineage>
        <taxon>Bacteria</taxon>
        <taxon>Bacillati</taxon>
        <taxon>Bacillota</taxon>
        <taxon>Bacilli</taxon>
        <taxon>Bacillales</taxon>
        <taxon>Paenibacillaceae</taxon>
        <taxon>Paenibacillus</taxon>
    </lineage>
</organism>
<evidence type="ECO:0000313" key="1">
    <source>
        <dbReference type="EMBL" id="CAG7613336.1"/>
    </source>
</evidence>
<proteinExistence type="predicted"/>
<reference evidence="1" key="1">
    <citation type="submission" date="2021-06" db="EMBL/GenBank/DDBJ databases">
        <authorList>
            <person name="Criscuolo A."/>
        </authorList>
    </citation>
    <scope>NUCLEOTIDE SEQUENCE</scope>
    <source>
        <strain evidence="1">CIP111600</strain>
    </source>
</reference>
<dbReference type="Proteomes" id="UP000693672">
    <property type="component" value="Unassembled WGS sequence"/>
</dbReference>
<gene>
    <name evidence="1" type="ORF">PAESOLCIP111_01591</name>
</gene>
<sequence length="34" mass="3922">MKADRAQDIYVTLFYFEYADTNCIISGIMSLLDT</sequence>